<evidence type="ECO:0008006" key="3">
    <source>
        <dbReference type="Google" id="ProtNLM"/>
    </source>
</evidence>
<dbReference type="SUPFAM" id="SSF63829">
    <property type="entry name" value="Calcium-dependent phosphotriesterase"/>
    <property type="match status" value="1"/>
</dbReference>
<gene>
    <name evidence="1" type="ORF">DXC17_07010</name>
</gene>
<evidence type="ECO:0000313" key="1">
    <source>
        <dbReference type="EMBL" id="RGM40693.1"/>
    </source>
</evidence>
<proteinExistence type="predicted"/>
<dbReference type="InterPro" id="IPR036322">
    <property type="entry name" value="WD40_repeat_dom_sf"/>
</dbReference>
<dbReference type="Gene3D" id="2.130.10.10">
    <property type="entry name" value="YVTN repeat-like/Quinoprotein amine dehydrogenase"/>
    <property type="match status" value="2"/>
</dbReference>
<dbReference type="InterPro" id="IPR015943">
    <property type="entry name" value="WD40/YVTN_repeat-like_dom_sf"/>
</dbReference>
<dbReference type="SUPFAM" id="SSF50978">
    <property type="entry name" value="WD40 repeat-like"/>
    <property type="match status" value="1"/>
</dbReference>
<sequence>MKNICIIIIVAFFSIVSGYGQNFRGLSVEDGLPDLVVNAFYKDSQGFLWAGTSSSVERFDGIRFKHYDIPAKTAKEKEVNVLIGMPGNEVWFGNNAGVWKISQDSVLQVAAEEIKSKVYTLLYSDSTKCLYVGTEAGLFIYKDGKVHRELLEPNVFSPSNSVRGLALENDCLWIATQQGLYAMSLRTRKVIPINKPAGNISQAFLNICYVKDRLYLGTAEQGIIVFDIKQGKFKSYLNVGHISSLSTDGNDLLYVGTNGNGIYFVSLKSEKVTKHIQHDTTSGSGIRSNSVYSLLVDHEGIVWVGVFQMGIDYSLFQQEYFMSYQPQCDLNFKYLAVRSLEIGSDDKLIGTRDGLYYVNDRRGIFKMFKSPQLRANMILSICKYRGKYYIGTFGGGLYVFDSSSASLSDFEDASLHPVFMNGQIFSMTTDTDGKLWMATSDGLFCYEGKGKLRQYTSRNSQLPEGNVYPQIRN</sequence>
<name>A0A3E4WEQ6_9BACT</name>
<evidence type="ECO:0000313" key="2">
    <source>
        <dbReference type="Proteomes" id="UP000260780"/>
    </source>
</evidence>
<comment type="caution">
    <text evidence="1">The sequence shown here is derived from an EMBL/GenBank/DDBJ whole genome shotgun (WGS) entry which is preliminary data.</text>
</comment>
<accession>A0A3E4WEQ6</accession>
<protein>
    <recommendedName>
        <fullName evidence="3">Hybrid sensor histidine kinase/response regulator</fullName>
    </recommendedName>
</protein>
<dbReference type="Proteomes" id="UP000260780">
    <property type="component" value="Unassembled WGS sequence"/>
</dbReference>
<dbReference type="EMBL" id="QSTF01000013">
    <property type="protein sequence ID" value="RGM40693.1"/>
    <property type="molecule type" value="Genomic_DNA"/>
</dbReference>
<organism evidence="1 2">
    <name type="scientific">Phocaeicola plebeius</name>
    <dbReference type="NCBI Taxonomy" id="310297"/>
    <lineage>
        <taxon>Bacteria</taxon>
        <taxon>Pseudomonadati</taxon>
        <taxon>Bacteroidota</taxon>
        <taxon>Bacteroidia</taxon>
        <taxon>Bacteroidales</taxon>
        <taxon>Bacteroidaceae</taxon>
        <taxon>Phocaeicola</taxon>
    </lineage>
</organism>
<reference evidence="1 2" key="1">
    <citation type="submission" date="2018-08" db="EMBL/GenBank/DDBJ databases">
        <title>A genome reference for cultivated species of the human gut microbiota.</title>
        <authorList>
            <person name="Zou Y."/>
            <person name="Xue W."/>
            <person name="Luo G."/>
        </authorList>
    </citation>
    <scope>NUCLEOTIDE SEQUENCE [LARGE SCALE GENOMIC DNA]</scope>
    <source>
        <strain evidence="1 2">OM08-14</strain>
    </source>
</reference>
<dbReference type="Pfam" id="PF07494">
    <property type="entry name" value="Reg_prop"/>
    <property type="match status" value="2"/>
</dbReference>
<dbReference type="RefSeq" id="WP_117747758.1">
    <property type="nucleotide sequence ID" value="NZ_QSTF01000013.1"/>
</dbReference>
<dbReference type="AlphaFoldDB" id="A0A3E4WEQ6"/>
<dbReference type="InterPro" id="IPR011110">
    <property type="entry name" value="Reg_prop"/>
</dbReference>